<dbReference type="PANTHER" id="PTHR42865:SF8">
    <property type="entry name" value="SERINE_THREONINE TRANSPORTER SSTT"/>
    <property type="match status" value="1"/>
</dbReference>
<dbReference type="InterPro" id="IPR023025">
    <property type="entry name" value="Ser_Thr_transp_SstT"/>
</dbReference>
<feature type="transmembrane region" description="Helical" evidence="9">
    <location>
        <begin position="78"/>
        <end position="100"/>
    </location>
</feature>
<comment type="function">
    <text evidence="9">Involved in the import of serine and threonine into the cell, with the concomitant import of sodium (symport system).</text>
</comment>
<feature type="transmembrane region" description="Helical" evidence="9">
    <location>
        <begin position="47"/>
        <end position="66"/>
    </location>
</feature>
<evidence type="ECO:0000256" key="4">
    <source>
        <dbReference type="ARBA" id="ARBA00022692"/>
    </source>
</evidence>
<comment type="caution">
    <text evidence="10">The sequence shown here is derived from an EMBL/GenBank/DDBJ whole genome shotgun (WGS) entry which is preliminary data.</text>
</comment>
<comment type="catalytic activity">
    <reaction evidence="9">
        <text>L-serine(in) + Na(+)(in) = L-serine(out) + Na(+)(out)</text>
        <dbReference type="Rhea" id="RHEA:29575"/>
        <dbReference type="ChEBI" id="CHEBI:29101"/>
        <dbReference type="ChEBI" id="CHEBI:33384"/>
    </reaction>
</comment>
<organism evidence="10 11">
    <name type="scientific">Candidatus Blautia gallistercoris</name>
    <dbReference type="NCBI Taxonomy" id="2838490"/>
    <lineage>
        <taxon>Bacteria</taxon>
        <taxon>Bacillati</taxon>
        <taxon>Bacillota</taxon>
        <taxon>Clostridia</taxon>
        <taxon>Lachnospirales</taxon>
        <taxon>Lachnospiraceae</taxon>
        <taxon>Blautia</taxon>
    </lineage>
</organism>
<reference evidence="10" key="2">
    <citation type="submission" date="2021-04" db="EMBL/GenBank/DDBJ databases">
        <authorList>
            <person name="Gilroy R."/>
        </authorList>
    </citation>
    <scope>NUCLEOTIDE SEQUENCE</scope>
    <source>
        <strain evidence="10">ChiSjej1B19-8411</strain>
    </source>
</reference>
<keyword evidence="6 9" id="KW-0029">Amino-acid transport</keyword>
<evidence type="ECO:0000256" key="5">
    <source>
        <dbReference type="ARBA" id="ARBA00022847"/>
    </source>
</evidence>
<dbReference type="AlphaFoldDB" id="A0A9D1WFW8"/>
<evidence type="ECO:0000313" key="11">
    <source>
        <dbReference type="Proteomes" id="UP000886817"/>
    </source>
</evidence>
<evidence type="ECO:0000256" key="3">
    <source>
        <dbReference type="ARBA" id="ARBA00022475"/>
    </source>
</evidence>
<keyword evidence="4 9" id="KW-0812">Transmembrane</keyword>
<dbReference type="Pfam" id="PF00375">
    <property type="entry name" value="SDF"/>
    <property type="match status" value="1"/>
</dbReference>
<accession>A0A9D1WFW8</accession>
<name>A0A9D1WFW8_9FIRM</name>
<keyword evidence="5 9" id="KW-0769">Symport</keyword>
<feature type="transmembrane region" description="Helical" evidence="9">
    <location>
        <begin position="137"/>
        <end position="157"/>
    </location>
</feature>
<feature type="transmembrane region" description="Helical" evidence="9">
    <location>
        <begin position="288"/>
        <end position="309"/>
    </location>
</feature>
<evidence type="ECO:0000256" key="7">
    <source>
        <dbReference type="ARBA" id="ARBA00022989"/>
    </source>
</evidence>
<dbReference type="GO" id="GO:0015826">
    <property type="term" value="P:threonine transport"/>
    <property type="evidence" value="ECO:0007669"/>
    <property type="project" value="InterPro"/>
</dbReference>
<proteinExistence type="inferred from homology"/>
<dbReference type="Gene3D" id="1.10.3860.10">
    <property type="entry name" value="Sodium:dicarboxylate symporter"/>
    <property type="match status" value="1"/>
</dbReference>
<dbReference type="Proteomes" id="UP000886817">
    <property type="component" value="Unassembled WGS sequence"/>
</dbReference>
<feature type="transmembrane region" description="Helical" evidence="9">
    <location>
        <begin position="210"/>
        <end position="236"/>
    </location>
</feature>
<dbReference type="EMBL" id="DXEX01000046">
    <property type="protein sequence ID" value="HIX58424.1"/>
    <property type="molecule type" value="Genomic_DNA"/>
</dbReference>
<dbReference type="FunFam" id="1.10.3860.10:FF:000003">
    <property type="entry name" value="Serine/threonine transporter sstT"/>
    <property type="match status" value="1"/>
</dbReference>
<keyword evidence="2 9" id="KW-0813">Transport</keyword>
<evidence type="ECO:0000256" key="8">
    <source>
        <dbReference type="ARBA" id="ARBA00023136"/>
    </source>
</evidence>
<evidence type="ECO:0000256" key="6">
    <source>
        <dbReference type="ARBA" id="ARBA00022970"/>
    </source>
</evidence>
<comment type="similarity">
    <text evidence="9">Belongs to the dicarboxylate/amino acid:cation symporter (DAACS) (TC 2.A.23) family.</text>
</comment>
<dbReference type="HAMAP" id="MF_01582">
    <property type="entry name" value="Ser_Thr_transp_SstT"/>
    <property type="match status" value="1"/>
</dbReference>
<sequence length="410" mass="42614">MKRILQKWNEISLVKRIIAGLIIGIILGLAIPQAAAVSILGDLFVGALRAIAPVLVLFLVMGSLAGQKEGKKSNMKRVIFLYLLGTFVAGCVAVVASFLFPVTLELGDAATEVTPPGNVTEVIQSLLMNLVSNPVDALANANYIGILAWAVLLGLALRKASPGTKNALFNFSDAVSQVVRWIINCAPFGVMGLVFTTISQQGIEALISYGHLIALLVGSMLVVALIINPLIVLIAIRENPYPLVLKCLKDSGITAFFTRSSAANIPVNLRLCRELGLDKDTYSVSIPLGATINMGGAAVTISVLSLAAAHTLGIQVDFGTAVILCILSAISACGASGVAGGSLLLVPLACSLFGISNDVAMQVVGVGFIVGVIQDSCETAINSSTDVLYTAVAEISAKKSAARRAAKSQN</sequence>
<dbReference type="InterPro" id="IPR036458">
    <property type="entry name" value="Na:dicarbo_symporter_sf"/>
</dbReference>
<dbReference type="NCBIfam" id="NF010151">
    <property type="entry name" value="PRK13628.1"/>
    <property type="match status" value="1"/>
</dbReference>
<feature type="transmembrane region" description="Helical" evidence="9">
    <location>
        <begin position="21"/>
        <end position="41"/>
    </location>
</feature>
<keyword evidence="3 9" id="KW-1003">Cell membrane</keyword>
<feature type="transmembrane region" description="Helical" evidence="9">
    <location>
        <begin position="178"/>
        <end position="198"/>
    </location>
</feature>
<dbReference type="GO" id="GO:0032329">
    <property type="term" value="P:serine transport"/>
    <property type="evidence" value="ECO:0007669"/>
    <property type="project" value="InterPro"/>
</dbReference>
<dbReference type="InterPro" id="IPR001991">
    <property type="entry name" value="Na-dicarboxylate_symporter"/>
</dbReference>
<comment type="catalytic activity">
    <reaction evidence="9">
        <text>L-threonine(in) + Na(+)(in) = L-threonine(out) + Na(+)(out)</text>
        <dbReference type="Rhea" id="RHEA:69999"/>
        <dbReference type="ChEBI" id="CHEBI:29101"/>
        <dbReference type="ChEBI" id="CHEBI:57926"/>
    </reaction>
</comment>
<dbReference type="PANTHER" id="PTHR42865">
    <property type="entry name" value="PROTON/GLUTAMATE-ASPARTATE SYMPORTER"/>
    <property type="match status" value="1"/>
</dbReference>
<evidence type="ECO:0000256" key="2">
    <source>
        <dbReference type="ARBA" id="ARBA00022448"/>
    </source>
</evidence>
<comment type="subcellular location">
    <subcellularLocation>
        <location evidence="9">Cell membrane</location>
        <topology evidence="9">Multi-pass membrane protein</topology>
    </subcellularLocation>
    <subcellularLocation>
        <location evidence="1">Membrane</location>
        <topology evidence="1">Multi-pass membrane protein</topology>
    </subcellularLocation>
</comment>
<evidence type="ECO:0000256" key="9">
    <source>
        <dbReference type="HAMAP-Rule" id="MF_01582"/>
    </source>
</evidence>
<protein>
    <recommendedName>
        <fullName evidence="9">Serine/threonine transporter SstT</fullName>
    </recommendedName>
    <alternativeName>
        <fullName evidence="9">Na(+)/serine-threonine symporter</fullName>
    </alternativeName>
</protein>
<reference evidence="10" key="1">
    <citation type="journal article" date="2021" name="PeerJ">
        <title>Extensive microbial diversity within the chicken gut microbiome revealed by metagenomics and culture.</title>
        <authorList>
            <person name="Gilroy R."/>
            <person name="Ravi A."/>
            <person name="Getino M."/>
            <person name="Pursley I."/>
            <person name="Horton D.L."/>
            <person name="Alikhan N.F."/>
            <person name="Baker D."/>
            <person name="Gharbi K."/>
            <person name="Hall N."/>
            <person name="Watson M."/>
            <person name="Adriaenssens E.M."/>
            <person name="Foster-Nyarko E."/>
            <person name="Jarju S."/>
            <person name="Secka A."/>
            <person name="Antonio M."/>
            <person name="Oren A."/>
            <person name="Chaudhuri R.R."/>
            <person name="La Ragione R."/>
            <person name="Hildebrand F."/>
            <person name="Pallen M.J."/>
        </authorList>
    </citation>
    <scope>NUCLEOTIDE SEQUENCE</scope>
    <source>
        <strain evidence="10">ChiSjej1B19-8411</strain>
    </source>
</reference>
<keyword evidence="8 9" id="KW-0472">Membrane</keyword>
<dbReference type="GO" id="GO:0005886">
    <property type="term" value="C:plasma membrane"/>
    <property type="evidence" value="ECO:0007669"/>
    <property type="project" value="UniProtKB-SubCell"/>
</dbReference>
<dbReference type="SUPFAM" id="SSF118215">
    <property type="entry name" value="Proton glutamate symport protein"/>
    <property type="match status" value="1"/>
</dbReference>
<dbReference type="PRINTS" id="PR00173">
    <property type="entry name" value="EDTRNSPORT"/>
</dbReference>
<evidence type="ECO:0000256" key="1">
    <source>
        <dbReference type="ARBA" id="ARBA00004141"/>
    </source>
</evidence>
<evidence type="ECO:0000313" key="10">
    <source>
        <dbReference type="EMBL" id="HIX58424.1"/>
    </source>
</evidence>
<dbReference type="GO" id="GO:0005295">
    <property type="term" value="F:neutral L-amino acid:sodium symporter activity"/>
    <property type="evidence" value="ECO:0007669"/>
    <property type="project" value="TreeGrafter"/>
</dbReference>
<keyword evidence="7 9" id="KW-1133">Transmembrane helix</keyword>
<gene>
    <name evidence="9 10" type="primary">sstT</name>
    <name evidence="10" type="ORF">IAA45_01735</name>
</gene>
<feature type="transmembrane region" description="Helical" evidence="9">
    <location>
        <begin position="321"/>
        <end position="346"/>
    </location>
</feature>